<evidence type="ECO:0000313" key="3">
    <source>
        <dbReference type="EMBL" id="MVO98386.1"/>
    </source>
</evidence>
<comment type="caution">
    <text evidence="3">The sequence shown here is derived from an EMBL/GenBank/DDBJ whole genome shotgun (WGS) entry which is preliminary data.</text>
</comment>
<accession>A0A7X3JXU9</accession>
<reference evidence="3 4" key="1">
    <citation type="journal article" date="2019" name="Microorganisms">
        <title>Paenibacillus lutrae sp. nov., A Chitinolytic Species Isolated from A River Otter in Castril Natural Park, Granada, Spain.</title>
        <authorList>
            <person name="Rodriguez M."/>
            <person name="Reina J.C."/>
            <person name="Bejar V."/>
            <person name="Llamas I."/>
        </authorList>
    </citation>
    <scope>NUCLEOTIDE SEQUENCE [LARGE SCALE GENOMIC DNA]</scope>
    <source>
        <strain evidence="3 4">N10</strain>
    </source>
</reference>
<proteinExistence type="predicted"/>
<feature type="compositionally biased region" description="Basic and acidic residues" evidence="1">
    <location>
        <begin position="183"/>
        <end position="193"/>
    </location>
</feature>
<evidence type="ECO:0000259" key="2">
    <source>
        <dbReference type="SMART" id="SM00835"/>
    </source>
</evidence>
<dbReference type="EMBL" id="RHLK01000001">
    <property type="protein sequence ID" value="MVO98386.1"/>
    <property type="molecule type" value="Genomic_DNA"/>
</dbReference>
<dbReference type="Proteomes" id="UP000490800">
    <property type="component" value="Unassembled WGS sequence"/>
</dbReference>
<dbReference type="SMART" id="SM00835">
    <property type="entry name" value="Cupin_1"/>
    <property type="match status" value="1"/>
</dbReference>
<evidence type="ECO:0000256" key="1">
    <source>
        <dbReference type="SAM" id="MobiDB-lite"/>
    </source>
</evidence>
<name>A0A7X3JXU9_9BACL</name>
<sequence>MAISYMDYTSPDLQFFYDLPKNTAFKTNNQNYINLLGYRQLNTIGNASILDIYLSQGHYVEPHYHQNASELVYCVSGTAVVSFINPFTNKLSSIPIKPGQVANVPQGWWHYEEAAENNTHLVAIFDAPIPEVIFGSDILRLTPAHVMAQTYCLDEKKWQEAIAPITTTVAIGPLDSCHKQPRSGREYREDNPRSDSTFNSSQRGQRYTQSSVYPSSFGYPVSYTQQVRPSSQQQNINRASATPHAGSPSPSYHYGRAVTRLSRILLHPM</sequence>
<dbReference type="OrthoDB" id="2739624at2"/>
<dbReference type="Pfam" id="PF00190">
    <property type="entry name" value="Cupin_1"/>
    <property type="match status" value="1"/>
</dbReference>
<feature type="region of interest" description="Disordered" evidence="1">
    <location>
        <begin position="173"/>
        <end position="209"/>
    </location>
</feature>
<dbReference type="CDD" id="cd20306">
    <property type="entry name" value="cupin_OxDC-like"/>
    <property type="match status" value="1"/>
</dbReference>
<keyword evidence="4" id="KW-1185">Reference proteome</keyword>
<dbReference type="SUPFAM" id="SSF51182">
    <property type="entry name" value="RmlC-like cupins"/>
    <property type="match status" value="1"/>
</dbReference>
<feature type="region of interest" description="Disordered" evidence="1">
    <location>
        <begin position="225"/>
        <end position="254"/>
    </location>
</feature>
<dbReference type="PANTHER" id="PTHR31238">
    <property type="entry name" value="GERMIN-LIKE PROTEIN SUBFAMILY 3 MEMBER 3"/>
    <property type="match status" value="1"/>
</dbReference>
<protein>
    <submittedName>
        <fullName evidence="3">Cupin domain-containing protein</fullName>
    </submittedName>
</protein>
<feature type="compositionally biased region" description="Polar residues" evidence="1">
    <location>
        <begin position="225"/>
        <end position="240"/>
    </location>
</feature>
<dbReference type="InterPro" id="IPR006045">
    <property type="entry name" value="Cupin_1"/>
</dbReference>
<dbReference type="AlphaFoldDB" id="A0A7X3JXU9"/>
<feature type="domain" description="Cupin type-1" evidence="2">
    <location>
        <begin position="23"/>
        <end position="159"/>
    </location>
</feature>
<dbReference type="InterPro" id="IPR011051">
    <property type="entry name" value="RmlC_Cupin_sf"/>
</dbReference>
<dbReference type="InterPro" id="IPR014710">
    <property type="entry name" value="RmlC-like_jellyroll"/>
</dbReference>
<gene>
    <name evidence="3" type="ORF">EDM21_02345</name>
</gene>
<feature type="compositionally biased region" description="Polar residues" evidence="1">
    <location>
        <begin position="194"/>
        <end position="209"/>
    </location>
</feature>
<dbReference type="Gene3D" id="2.60.120.10">
    <property type="entry name" value="Jelly Rolls"/>
    <property type="match status" value="1"/>
</dbReference>
<organism evidence="3 4">
    <name type="scientific">Paenibacillus lutrae</name>
    <dbReference type="NCBI Taxonomy" id="2078573"/>
    <lineage>
        <taxon>Bacteria</taxon>
        <taxon>Bacillati</taxon>
        <taxon>Bacillota</taxon>
        <taxon>Bacilli</taxon>
        <taxon>Bacillales</taxon>
        <taxon>Paenibacillaceae</taxon>
        <taxon>Paenibacillus</taxon>
    </lineage>
</organism>
<evidence type="ECO:0000313" key="4">
    <source>
        <dbReference type="Proteomes" id="UP000490800"/>
    </source>
</evidence>